<accession>A0A3M0GN23</accession>
<dbReference type="EMBL" id="REFV01000001">
    <property type="protein sequence ID" value="RMB64132.1"/>
    <property type="molecule type" value="Genomic_DNA"/>
</dbReference>
<gene>
    <name evidence="1" type="ORF">EAX61_01780</name>
</gene>
<dbReference type="OrthoDB" id="5464673at2"/>
<dbReference type="InterPro" id="IPR032774">
    <property type="entry name" value="WG_beta_rep"/>
</dbReference>
<evidence type="ECO:0000313" key="1">
    <source>
        <dbReference type="EMBL" id="RMB64132.1"/>
    </source>
</evidence>
<dbReference type="Pfam" id="PF14903">
    <property type="entry name" value="WG_beta_rep"/>
    <property type="match status" value="2"/>
</dbReference>
<protein>
    <submittedName>
        <fullName evidence="1">WG repeat-containing protein</fullName>
    </submittedName>
</protein>
<evidence type="ECO:0000313" key="2">
    <source>
        <dbReference type="Proteomes" id="UP000281985"/>
    </source>
</evidence>
<dbReference type="Proteomes" id="UP000281985">
    <property type="component" value="Unassembled WGS sequence"/>
</dbReference>
<comment type="caution">
    <text evidence="1">The sequence shown here is derived from an EMBL/GenBank/DDBJ whole genome shotgun (WGS) entry which is preliminary data.</text>
</comment>
<proteinExistence type="predicted"/>
<name>A0A3M0GN23_9FLAO</name>
<dbReference type="AlphaFoldDB" id="A0A3M0GN23"/>
<organism evidence="1 2">
    <name type="scientific">Dokdonia sinensis</name>
    <dbReference type="NCBI Taxonomy" id="2479847"/>
    <lineage>
        <taxon>Bacteria</taxon>
        <taxon>Pseudomonadati</taxon>
        <taxon>Bacteroidota</taxon>
        <taxon>Flavobacteriia</taxon>
        <taxon>Flavobacteriales</taxon>
        <taxon>Flavobacteriaceae</taxon>
        <taxon>Dokdonia</taxon>
    </lineage>
</organism>
<keyword evidence="2" id="KW-1185">Reference proteome</keyword>
<sequence length="209" mass="23933">MKNILILIAIAVTALQSHSQEIKKADFISPFHNGLAAVKKGDTWGFIDEKGMLVINYRDDLVAQPCEKHPEWSFPKFVQGRTLIKKTMDNIIYYGFIDTQGNVVLEPTFINATHYNTYGLAIIQRLVKDTYGSNQIMKKNIVRYTYTEEAINLNGATVAYLTEPKHILPYQDRMKTSPKLQSILLSKDWVAAHNKDNTYNLIRIEPLKK</sequence>
<reference evidence="1 2" key="1">
    <citation type="submission" date="2018-10" db="EMBL/GenBank/DDBJ databases">
        <title>Dokdonia luteus sp. nov., isolated from sea water.</title>
        <authorList>
            <person name="Zhou L.Y."/>
            <person name="Du Z.J."/>
        </authorList>
    </citation>
    <scope>NUCLEOTIDE SEQUENCE [LARGE SCALE GENOMIC DNA]</scope>
    <source>
        <strain evidence="1 2">SH27</strain>
    </source>
</reference>
<dbReference type="RefSeq" id="WP_121915928.1">
    <property type="nucleotide sequence ID" value="NZ_REFV01000001.1"/>
</dbReference>